<name>A0A6C0HXC9_9ZZZZ</name>
<dbReference type="AlphaFoldDB" id="A0A6C0HXC9"/>
<organism evidence="1">
    <name type="scientific">viral metagenome</name>
    <dbReference type="NCBI Taxonomy" id="1070528"/>
    <lineage>
        <taxon>unclassified sequences</taxon>
        <taxon>metagenomes</taxon>
        <taxon>organismal metagenomes</taxon>
    </lineage>
</organism>
<dbReference type="EMBL" id="MN740041">
    <property type="protein sequence ID" value="QHT85411.1"/>
    <property type="molecule type" value="Genomic_DNA"/>
</dbReference>
<reference evidence="1" key="1">
    <citation type="journal article" date="2020" name="Nature">
        <title>Giant virus diversity and host interactions through global metagenomics.</title>
        <authorList>
            <person name="Schulz F."/>
            <person name="Roux S."/>
            <person name="Paez-Espino D."/>
            <person name="Jungbluth S."/>
            <person name="Walsh D.A."/>
            <person name="Denef V.J."/>
            <person name="McMahon K.D."/>
            <person name="Konstantinidis K.T."/>
            <person name="Eloe-Fadrosh E.A."/>
            <person name="Kyrpides N.C."/>
            <person name="Woyke T."/>
        </authorList>
    </citation>
    <scope>NUCLEOTIDE SEQUENCE</scope>
    <source>
        <strain evidence="1">GVMAG-M-3300023184-17</strain>
    </source>
</reference>
<sequence length="128" mass="14185">MSEVELYAIQSKFNQAKAEYITLMGTIQTTCLGNQLSKECQKAATLNADMQTYLIQMSNLIKNAPTSLPKQKELLNVSNQLDGEMDTLTSLAQEEEDGQVISNMNYSHALAWTLGAITIVLVILQSRK</sequence>
<evidence type="ECO:0000313" key="1">
    <source>
        <dbReference type="EMBL" id="QHT85411.1"/>
    </source>
</evidence>
<proteinExistence type="predicted"/>
<protein>
    <submittedName>
        <fullName evidence="1">Uncharacterized protein</fullName>
    </submittedName>
</protein>
<accession>A0A6C0HXC9</accession>